<accession>A0A1I2HNX1</accession>
<dbReference type="InterPro" id="IPR032710">
    <property type="entry name" value="NTF2-like_dom_sf"/>
</dbReference>
<organism evidence="3 4">
    <name type="scientific">Paenibacillus algorifonticola</name>
    <dbReference type="NCBI Taxonomy" id="684063"/>
    <lineage>
        <taxon>Bacteria</taxon>
        <taxon>Bacillati</taxon>
        <taxon>Bacillota</taxon>
        <taxon>Bacilli</taxon>
        <taxon>Bacillales</taxon>
        <taxon>Paenibacillaceae</taxon>
        <taxon>Paenibacillus</taxon>
    </lineage>
</organism>
<evidence type="ECO:0000313" key="4">
    <source>
        <dbReference type="Proteomes" id="UP000183410"/>
    </source>
</evidence>
<dbReference type="OrthoDB" id="2616801at2"/>
<keyword evidence="1" id="KW-0732">Signal</keyword>
<feature type="signal peptide" evidence="1">
    <location>
        <begin position="1"/>
        <end position="29"/>
    </location>
</feature>
<dbReference type="InterPro" id="IPR012854">
    <property type="entry name" value="Cu_amine_oxidase-like_N"/>
</dbReference>
<dbReference type="RefSeq" id="WP_046233934.1">
    <property type="nucleotide sequence ID" value="NZ_FONN01000025.1"/>
</dbReference>
<reference evidence="4" key="1">
    <citation type="submission" date="2016-10" db="EMBL/GenBank/DDBJ databases">
        <authorList>
            <person name="Varghese N."/>
            <person name="Submissions S."/>
        </authorList>
    </citation>
    <scope>NUCLEOTIDE SEQUENCE [LARGE SCALE GENOMIC DNA]</scope>
    <source>
        <strain evidence="4">CGMCC 1.10223</strain>
    </source>
</reference>
<dbReference type="AlphaFoldDB" id="A0A1I2HNX1"/>
<dbReference type="InterPro" id="IPR036582">
    <property type="entry name" value="Mao_N_sf"/>
</dbReference>
<dbReference type="Pfam" id="PF07833">
    <property type="entry name" value="Cu_amine_oxidN1"/>
    <property type="match status" value="1"/>
</dbReference>
<dbReference type="Gene3D" id="3.30.457.10">
    <property type="entry name" value="Copper amine oxidase-like, N-terminal domain"/>
    <property type="match status" value="1"/>
</dbReference>
<dbReference type="Gene3D" id="3.10.450.50">
    <property type="match status" value="1"/>
</dbReference>
<feature type="chain" id="PRO_5039528704" evidence="1">
    <location>
        <begin position="30"/>
        <end position="381"/>
    </location>
</feature>
<dbReference type="Proteomes" id="UP000183410">
    <property type="component" value="Unassembled WGS sequence"/>
</dbReference>
<dbReference type="EMBL" id="FONN01000025">
    <property type="protein sequence ID" value="SFF31218.1"/>
    <property type="molecule type" value="Genomic_DNA"/>
</dbReference>
<protein>
    <submittedName>
        <fullName evidence="3">Copper amine oxidase N-terminal domain-containing protein</fullName>
    </submittedName>
</protein>
<sequence>MERKQAVKCSLLLLLALVLIMISISSVSAAAVPVEKPIKFYVQGKEMKPVNAPIIRGGRVYVEFRSAVKALGFTFNYDKSKKIITARSEDAFFKIDLNSGTTYVNGRMFRYDWATPAIIESGANTLVLGHLFHATDYLYADYYPDKNIAEVYESAWGKPKKADLRMIRSILETHYYTVSEAAELRSFELKSWGSFVTIHVDAFIPKSGEELLDRMLHADIEMKRVDDKGWAIHKIMPNIEFLDYESLPEREVEVPSADKTEIYALVEAYIKALNDKDAAALIALLPPDYWLEKKSPSKEQLEQYYSHDLFSYNFEYKLNQAAIVSYEANKAKVYIFSTMIDKDNPLEEYPSNYLQDVVQASDGKWYMNFHKFVLLNSEIWE</sequence>
<name>A0A1I2HNX1_9BACL</name>
<evidence type="ECO:0000313" key="3">
    <source>
        <dbReference type="EMBL" id="SFF31218.1"/>
    </source>
</evidence>
<evidence type="ECO:0000256" key="1">
    <source>
        <dbReference type="SAM" id="SignalP"/>
    </source>
</evidence>
<proteinExistence type="predicted"/>
<keyword evidence="4" id="KW-1185">Reference proteome</keyword>
<evidence type="ECO:0000259" key="2">
    <source>
        <dbReference type="Pfam" id="PF07833"/>
    </source>
</evidence>
<gene>
    <name evidence="3" type="ORF">SAMN04487969_1253</name>
</gene>
<feature type="domain" description="Copper amine oxidase-like N-terminal" evidence="2">
    <location>
        <begin position="42"/>
        <end position="121"/>
    </location>
</feature>
<dbReference type="SUPFAM" id="SSF54427">
    <property type="entry name" value="NTF2-like"/>
    <property type="match status" value="1"/>
</dbReference>